<feature type="region of interest" description="Disordered" evidence="1">
    <location>
        <begin position="79"/>
        <end position="106"/>
    </location>
</feature>
<organism evidence="2">
    <name type="scientific">uncultured Acetobacteraceae bacterium</name>
    <dbReference type="NCBI Taxonomy" id="169975"/>
    <lineage>
        <taxon>Bacteria</taxon>
        <taxon>Pseudomonadati</taxon>
        <taxon>Pseudomonadota</taxon>
        <taxon>Alphaproteobacteria</taxon>
        <taxon>Acetobacterales</taxon>
        <taxon>Acetobacteraceae</taxon>
        <taxon>environmental samples</taxon>
    </lineage>
</organism>
<feature type="compositionally biased region" description="Basic residues" evidence="1">
    <location>
        <begin position="163"/>
        <end position="172"/>
    </location>
</feature>
<keyword evidence="2" id="KW-0413">Isomerase</keyword>
<feature type="region of interest" description="Disordered" evidence="1">
    <location>
        <begin position="273"/>
        <end position="308"/>
    </location>
</feature>
<name>A0A6J4J0Q0_9PROT</name>
<feature type="region of interest" description="Disordered" evidence="1">
    <location>
        <begin position="134"/>
        <end position="247"/>
    </location>
</feature>
<gene>
    <name evidence="2" type="ORF">AVDCRST_MAG04-2834</name>
</gene>
<feature type="non-terminal residue" evidence="2">
    <location>
        <position position="308"/>
    </location>
</feature>
<proteinExistence type="predicted"/>
<feature type="compositionally biased region" description="Basic and acidic residues" evidence="1">
    <location>
        <begin position="137"/>
        <end position="162"/>
    </location>
</feature>
<feature type="compositionally biased region" description="Basic residues" evidence="1">
    <location>
        <begin position="1"/>
        <end position="24"/>
    </location>
</feature>
<dbReference type="GO" id="GO:0003978">
    <property type="term" value="F:UDP-glucose 4-epimerase activity"/>
    <property type="evidence" value="ECO:0007669"/>
    <property type="project" value="UniProtKB-EC"/>
</dbReference>
<feature type="compositionally biased region" description="Basic residues" evidence="1">
    <location>
        <begin position="273"/>
        <end position="286"/>
    </location>
</feature>
<feature type="compositionally biased region" description="Basic residues" evidence="1">
    <location>
        <begin position="188"/>
        <end position="201"/>
    </location>
</feature>
<reference evidence="2" key="1">
    <citation type="submission" date="2020-02" db="EMBL/GenBank/DDBJ databases">
        <authorList>
            <person name="Meier V. D."/>
        </authorList>
    </citation>
    <scope>NUCLEOTIDE SEQUENCE</scope>
    <source>
        <strain evidence="2">AVDCRST_MAG04</strain>
    </source>
</reference>
<protein>
    <submittedName>
        <fullName evidence="2">UDP-glucose 4-epimerase</fullName>
        <ecNumber evidence="2">5.1.3.2</ecNumber>
    </submittedName>
</protein>
<sequence length="308" mass="33751">DRKPGRGHPGRHSGPPRRLRRGGAPRRVVQRPLGRHRPGPDAGTQHGRGHQPRPRVEGGGCAALPLLLLLQQLRRGGAGLHRRGRGVPPRHAIRPLQGRRGGRTRAAGGRAVLAGADALLDRLRRFAAAPLRPGVEQPDRLGRGDRRHLPQERRHPLAGDRPHRGHRARLPRGVRGAAREGAPGGFQRRLHRRELPRHRDRAHGGGGGARRPNPLRAERGAGPALLPRELRQAGPDPARRADAMDRTARRRAALRRLHPTRCEPGRVRRAALRARPARAVPHRGRAPHAGAAADGGRVNRSRRAEGRM</sequence>
<feature type="region of interest" description="Disordered" evidence="1">
    <location>
        <begin position="1"/>
        <end position="58"/>
    </location>
</feature>
<evidence type="ECO:0000313" key="2">
    <source>
        <dbReference type="EMBL" id="CAA9265819.1"/>
    </source>
</evidence>
<accession>A0A6J4J0Q0</accession>
<dbReference type="AlphaFoldDB" id="A0A6J4J0Q0"/>
<dbReference type="EC" id="5.1.3.2" evidence="2"/>
<feature type="non-terminal residue" evidence="2">
    <location>
        <position position="1"/>
    </location>
</feature>
<dbReference type="EMBL" id="CADCTL010000199">
    <property type="protein sequence ID" value="CAA9265819.1"/>
    <property type="molecule type" value="Genomic_DNA"/>
</dbReference>
<evidence type="ECO:0000256" key="1">
    <source>
        <dbReference type="SAM" id="MobiDB-lite"/>
    </source>
</evidence>
<feature type="compositionally biased region" description="Basic and acidic residues" evidence="1">
    <location>
        <begin position="237"/>
        <end position="247"/>
    </location>
</feature>